<protein>
    <recommendedName>
        <fullName evidence="4">Prepilin-type N-terminal cleavage/methylation domain-containing protein</fullName>
    </recommendedName>
</protein>
<evidence type="ECO:0000256" key="1">
    <source>
        <dbReference type="SAM" id="Phobius"/>
    </source>
</evidence>
<dbReference type="RefSeq" id="WP_122629038.1">
    <property type="nucleotide sequence ID" value="NZ_UPPP01000083.1"/>
</dbReference>
<dbReference type="InterPro" id="IPR012902">
    <property type="entry name" value="N_methyl_site"/>
</dbReference>
<dbReference type="AlphaFoldDB" id="A0A498RAW4"/>
<evidence type="ECO:0000313" key="3">
    <source>
        <dbReference type="Proteomes" id="UP000277811"/>
    </source>
</evidence>
<evidence type="ECO:0000313" key="2">
    <source>
        <dbReference type="EMBL" id="VBB08135.1"/>
    </source>
</evidence>
<proteinExistence type="predicted"/>
<keyword evidence="1" id="KW-0812">Transmembrane</keyword>
<keyword evidence="3" id="KW-1185">Reference proteome</keyword>
<organism evidence="2 3">
    <name type="scientific">Lucifera butyrica</name>
    <dbReference type="NCBI Taxonomy" id="1351585"/>
    <lineage>
        <taxon>Bacteria</taxon>
        <taxon>Bacillati</taxon>
        <taxon>Bacillota</taxon>
        <taxon>Negativicutes</taxon>
        <taxon>Veillonellales</taxon>
        <taxon>Veillonellaceae</taxon>
        <taxon>Lucifera</taxon>
    </lineage>
</organism>
<accession>A0A498RAW4</accession>
<evidence type="ECO:0008006" key="4">
    <source>
        <dbReference type="Google" id="ProtNLM"/>
    </source>
</evidence>
<keyword evidence="1" id="KW-0472">Membrane</keyword>
<name>A0A498RAW4_9FIRM</name>
<keyword evidence="1" id="KW-1133">Transmembrane helix</keyword>
<feature type="transmembrane region" description="Helical" evidence="1">
    <location>
        <begin position="12"/>
        <end position="33"/>
    </location>
</feature>
<reference evidence="2 3" key="1">
    <citation type="submission" date="2018-06" db="EMBL/GenBank/DDBJ databases">
        <authorList>
            <person name="Strepis N."/>
        </authorList>
    </citation>
    <scope>NUCLEOTIDE SEQUENCE [LARGE SCALE GENOMIC DNA]</scope>
    <source>
        <strain evidence="2">LUCI</strain>
    </source>
</reference>
<dbReference type="EMBL" id="UPPP01000083">
    <property type="protein sequence ID" value="VBB08135.1"/>
    <property type="molecule type" value="Genomic_DNA"/>
</dbReference>
<sequence length="163" mass="18101">MNNKGFTLVEFIVWSAMAVLISVGIISLFASIVKSYQYSYEQGSNAQDAQNILNLITNELRNAASITNLTNTEVDYTTSVNGTTENRKIYLGSGNNAHTIIYAVNNTITKELGVDRVKEFNFDPILTSNNKKEIKITLTMQNQQNSNLPLVQLSDTVVTLNDM</sequence>
<gene>
    <name evidence="2" type="ORF">LUCI_3400</name>
</gene>
<dbReference type="PROSITE" id="PS00409">
    <property type="entry name" value="PROKAR_NTER_METHYL"/>
    <property type="match status" value="1"/>
</dbReference>
<dbReference type="Proteomes" id="UP000277811">
    <property type="component" value="Unassembled WGS sequence"/>
</dbReference>